<dbReference type="Gramene" id="AUR62017425-RA">
    <property type="protein sequence ID" value="AUR62017425-RA:cds"/>
    <property type="gene ID" value="AUR62017425"/>
</dbReference>
<dbReference type="EnsemblPlants" id="AUR62017425-RA">
    <property type="protein sequence ID" value="AUR62017425-RA:cds"/>
    <property type="gene ID" value="AUR62017425"/>
</dbReference>
<feature type="region of interest" description="Disordered" evidence="1">
    <location>
        <begin position="41"/>
        <end position="72"/>
    </location>
</feature>
<feature type="compositionally biased region" description="Basic and acidic residues" evidence="1">
    <location>
        <begin position="50"/>
        <end position="72"/>
    </location>
</feature>
<accession>A0A803LR46</accession>
<dbReference type="Proteomes" id="UP000596660">
    <property type="component" value="Unplaced"/>
</dbReference>
<keyword evidence="3" id="KW-1185">Reference proteome</keyword>
<evidence type="ECO:0000313" key="3">
    <source>
        <dbReference type="Proteomes" id="UP000596660"/>
    </source>
</evidence>
<name>A0A803LR46_CHEQI</name>
<reference evidence="2" key="2">
    <citation type="submission" date="2021-03" db="UniProtKB">
        <authorList>
            <consortium name="EnsemblPlants"/>
        </authorList>
    </citation>
    <scope>IDENTIFICATION</scope>
</reference>
<sequence length="362" mass="41206">MSKIPGHESSLNPDPSNDLRGMMRTILDRQDTMEQTIQSLLRQSASAPPPHHDSEVASPLHLDDGNGDREAPTKIEEDILRLKEVLKGMTKAEPWLDIHGLTLFPKARLPLGFKMPNLTIFDDDEEDALLLLSMAEKNVGAHLSTPSNFQCPIYLDDLSDDEDLHVAHLTRAGRHFKPSYLKDENPVEALRRKEKDRELVQVNKEEDDAIKRMKEVNANVSIWKLLTNSQPHRAAILRLLNEVSIDASITPDQMERRPKVHPQGERANRKIFTRIEEPLSVVYDRLREKGILWAKSYVYSLPPHGTDMRQYCSYCHLYGHRTDTCYDLKCAIQDLIDHGIITPAHPKFSVPETSPAQPRPSS</sequence>
<feature type="region of interest" description="Disordered" evidence="1">
    <location>
        <begin position="1"/>
        <end position="20"/>
    </location>
</feature>
<proteinExistence type="predicted"/>
<reference evidence="2" key="1">
    <citation type="journal article" date="2017" name="Nature">
        <title>The genome of Chenopodium quinoa.</title>
        <authorList>
            <person name="Jarvis D.E."/>
            <person name="Ho Y.S."/>
            <person name="Lightfoot D.J."/>
            <person name="Schmoeckel S.M."/>
            <person name="Li B."/>
            <person name="Borm T.J.A."/>
            <person name="Ohyanagi H."/>
            <person name="Mineta K."/>
            <person name="Michell C.T."/>
            <person name="Saber N."/>
            <person name="Kharbatia N.M."/>
            <person name="Rupper R.R."/>
            <person name="Sharp A.R."/>
            <person name="Dally N."/>
            <person name="Boughton B.A."/>
            <person name="Woo Y.H."/>
            <person name="Gao G."/>
            <person name="Schijlen E.G.W.M."/>
            <person name="Guo X."/>
            <person name="Momin A.A."/>
            <person name="Negrao S."/>
            <person name="Al-Babili S."/>
            <person name="Gehring C."/>
            <person name="Roessner U."/>
            <person name="Jung C."/>
            <person name="Murphy K."/>
            <person name="Arold S.T."/>
            <person name="Gojobori T."/>
            <person name="van der Linden C.G."/>
            <person name="van Loo E.N."/>
            <person name="Jellen E.N."/>
            <person name="Maughan P.J."/>
            <person name="Tester M."/>
        </authorList>
    </citation>
    <scope>NUCLEOTIDE SEQUENCE [LARGE SCALE GENOMIC DNA]</scope>
    <source>
        <strain evidence="2">cv. PI 614886</strain>
    </source>
</reference>
<organism evidence="2 3">
    <name type="scientific">Chenopodium quinoa</name>
    <name type="common">Quinoa</name>
    <dbReference type="NCBI Taxonomy" id="63459"/>
    <lineage>
        <taxon>Eukaryota</taxon>
        <taxon>Viridiplantae</taxon>
        <taxon>Streptophyta</taxon>
        <taxon>Embryophyta</taxon>
        <taxon>Tracheophyta</taxon>
        <taxon>Spermatophyta</taxon>
        <taxon>Magnoliopsida</taxon>
        <taxon>eudicotyledons</taxon>
        <taxon>Gunneridae</taxon>
        <taxon>Pentapetalae</taxon>
        <taxon>Caryophyllales</taxon>
        <taxon>Chenopodiaceae</taxon>
        <taxon>Chenopodioideae</taxon>
        <taxon>Atripliceae</taxon>
        <taxon>Chenopodium</taxon>
    </lineage>
</organism>
<dbReference type="AlphaFoldDB" id="A0A803LR46"/>
<protein>
    <submittedName>
        <fullName evidence="2">Uncharacterized protein</fullName>
    </submittedName>
</protein>
<evidence type="ECO:0000256" key="1">
    <source>
        <dbReference type="SAM" id="MobiDB-lite"/>
    </source>
</evidence>
<evidence type="ECO:0000313" key="2">
    <source>
        <dbReference type="EnsemblPlants" id="AUR62017425-RA:cds"/>
    </source>
</evidence>